<dbReference type="EMBL" id="CM047944">
    <property type="protein sequence ID" value="KAI9899041.1"/>
    <property type="molecule type" value="Genomic_DNA"/>
</dbReference>
<name>A0ACC0UY90_9HYPO</name>
<evidence type="ECO:0000313" key="1">
    <source>
        <dbReference type="EMBL" id="KAI9899041.1"/>
    </source>
</evidence>
<reference evidence="1" key="1">
    <citation type="submission" date="2022-10" db="EMBL/GenBank/DDBJ databases">
        <title>Complete Genome of Trichothecium roseum strain YXFP-22015, a Plant Pathogen Isolated from Citrus.</title>
        <authorList>
            <person name="Wang Y."/>
            <person name="Zhu L."/>
        </authorList>
    </citation>
    <scope>NUCLEOTIDE SEQUENCE</scope>
    <source>
        <strain evidence="1">YXFP-22015</strain>
    </source>
</reference>
<organism evidence="1 2">
    <name type="scientific">Trichothecium roseum</name>
    <dbReference type="NCBI Taxonomy" id="47278"/>
    <lineage>
        <taxon>Eukaryota</taxon>
        <taxon>Fungi</taxon>
        <taxon>Dikarya</taxon>
        <taxon>Ascomycota</taxon>
        <taxon>Pezizomycotina</taxon>
        <taxon>Sordariomycetes</taxon>
        <taxon>Hypocreomycetidae</taxon>
        <taxon>Hypocreales</taxon>
        <taxon>Hypocreales incertae sedis</taxon>
        <taxon>Trichothecium</taxon>
    </lineage>
</organism>
<dbReference type="Proteomes" id="UP001163324">
    <property type="component" value="Chromosome 5"/>
</dbReference>
<proteinExistence type="predicted"/>
<gene>
    <name evidence="1" type="ORF">N3K66_005502</name>
</gene>
<sequence length="445" mass="51205">MADRLGSPQSLFSNDPTLKGSESGYNPQKPQYQQAFGHEDFHNQNFDQPTFDRTTFEQQPSYNEPTYPQQPYQSTFTDTEGRTHDLNRKPSVSRTRASTDHFAFVKSKWPAMFMAVTFLQAVVCLAFEAYVFGTFQNSMRPDIVPDAAIDAQLKTIPTFLTLFIFGFLYQFVVVWDALRMKNTIQVIGVCFSNLALVVYTAIQVDQILTALYILQDKNALERAHFAITIFADIRPYLIAIPVVIALATVCMSFLTWKLYQEFAWDILKVIGADYRMKKRFLHYQIYIALLKFDFFFFLGFIIQLVVIVTDKQDPEFALTIATIPITILILVAAGWFTRKENKIGMIIVLILYHGALSYFIFKLVRIYQPEWRDHYGTVRRSLTAFAVITILLIFLTISNCIICLRNFNMGLQAHLISDKKDEENPDSNSVHLNDVKPQPSRMTID</sequence>
<keyword evidence="2" id="KW-1185">Reference proteome</keyword>
<evidence type="ECO:0000313" key="2">
    <source>
        <dbReference type="Proteomes" id="UP001163324"/>
    </source>
</evidence>
<protein>
    <submittedName>
        <fullName evidence="1">Uncharacterized protein</fullName>
    </submittedName>
</protein>
<comment type="caution">
    <text evidence="1">The sequence shown here is derived from an EMBL/GenBank/DDBJ whole genome shotgun (WGS) entry which is preliminary data.</text>
</comment>
<accession>A0ACC0UY90</accession>